<dbReference type="AlphaFoldDB" id="A0A2G5TUR6"/>
<feature type="chain" id="PRO_5013693904" description="VWFA domain-containing protein" evidence="1">
    <location>
        <begin position="20"/>
        <end position="512"/>
    </location>
</feature>
<name>A0A2G5TUR6_9PELO</name>
<dbReference type="STRING" id="1611254.A0A2G5TUR6"/>
<feature type="signal peptide" evidence="1">
    <location>
        <begin position="1"/>
        <end position="19"/>
    </location>
</feature>
<dbReference type="PROSITE" id="PS50234">
    <property type="entry name" value="VWFA"/>
    <property type="match status" value="1"/>
</dbReference>
<dbReference type="OrthoDB" id="5815942at2759"/>
<sequence>MGWKLAAFLLAVSIRYANADCTCYEQANYTGTSAPLSNSFERSDFSACYTPCSYVAYSGDDTFGWGGLTINWGSVADTTGKIQIFDGTDTTGTPLIVVNAKENVVNGIDKSLIRSSQPRITITYTQEGTGANNYNGVIKASPGLQPSTVPITTTAAPTTRTYNNPTFKYDPYLITHDIMIVVNQRTSGGMAALNNLNAIVYNFVMQLYTTTDINSSTGSRLSLASLTPYLPYYSIRTAIWESSAPDVVNNLPKSGVSIEGNIDTALASLVKLAYTVNTNSSTDTRTNVQRSIVLLTAEWPTTGANLNTSYVKKAFDDYGVNLLVVGFNLTDTEKSKLIRGASADQWYNAVNTVTTNNDAVATFVNPYYFNDKSATNFWCPMYPVHPTSSDNSSFTFQEPYNYDGPYSTDGQWTVPFDGQTGRYCNFANNQYTINRPDNADGMTVTVFYELEAGKDFLNFYDASNNLIASFTGYDISSSSFYTATPVLTARFTSDNQSVFRGFNVNIKPHPTS</sequence>
<accession>A0A2G5TUR6</accession>
<dbReference type="Proteomes" id="UP000230233">
    <property type="component" value="Chromosome V"/>
</dbReference>
<dbReference type="InterPro" id="IPR036465">
    <property type="entry name" value="vWFA_dom_sf"/>
</dbReference>
<gene>
    <name evidence="3" type="primary">Cni-E02H4.4</name>
    <name evidence="3" type="synonym">Cnig_chr_V.g22096</name>
    <name evidence="3" type="ORF">B9Z55_022096</name>
</gene>
<proteinExistence type="predicted"/>
<feature type="domain" description="VWFA" evidence="2">
    <location>
        <begin position="177"/>
        <end position="367"/>
    </location>
</feature>
<evidence type="ECO:0000259" key="2">
    <source>
        <dbReference type="PROSITE" id="PS50234"/>
    </source>
</evidence>
<keyword evidence="1" id="KW-0732">Signal</keyword>
<evidence type="ECO:0000256" key="1">
    <source>
        <dbReference type="SAM" id="SignalP"/>
    </source>
</evidence>
<dbReference type="PANTHER" id="PTHR21690">
    <property type="entry name" value="CUB DOMAIN-CONTAINING PROTEIN-RELATED"/>
    <property type="match status" value="1"/>
</dbReference>
<organism evidence="3 4">
    <name type="scientific">Caenorhabditis nigoni</name>
    <dbReference type="NCBI Taxonomy" id="1611254"/>
    <lineage>
        <taxon>Eukaryota</taxon>
        <taxon>Metazoa</taxon>
        <taxon>Ecdysozoa</taxon>
        <taxon>Nematoda</taxon>
        <taxon>Chromadorea</taxon>
        <taxon>Rhabditida</taxon>
        <taxon>Rhabditina</taxon>
        <taxon>Rhabditomorpha</taxon>
        <taxon>Rhabditoidea</taxon>
        <taxon>Rhabditidae</taxon>
        <taxon>Peloderinae</taxon>
        <taxon>Caenorhabditis</taxon>
    </lineage>
</organism>
<dbReference type="SUPFAM" id="SSF53300">
    <property type="entry name" value="vWA-like"/>
    <property type="match status" value="1"/>
</dbReference>
<comment type="caution">
    <text evidence="3">The sequence shown here is derived from an EMBL/GenBank/DDBJ whole genome shotgun (WGS) entry which is preliminary data.</text>
</comment>
<reference evidence="4" key="1">
    <citation type="submission" date="2017-10" db="EMBL/GenBank/DDBJ databases">
        <title>Rapid genome shrinkage in a self-fertile nematode reveals novel sperm competition proteins.</title>
        <authorList>
            <person name="Yin D."/>
            <person name="Schwarz E.M."/>
            <person name="Thomas C.G."/>
            <person name="Felde R.L."/>
            <person name="Korf I.F."/>
            <person name="Cutter A.D."/>
            <person name="Schartner C.M."/>
            <person name="Ralston E.J."/>
            <person name="Meyer B.J."/>
            <person name="Haag E.S."/>
        </authorList>
    </citation>
    <scope>NUCLEOTIDE SEQUENCE [LARGE SCALE GENOMIC DNA]</scope>
    <source>
        <strain evidence="4">JU1422</strain>
    </source>
</reference>
<evidence type="ECO:0000313" key="4">
    <source>
        <dbReference type="Proteomes" id="UP000230233"/>
    </source>
</evidence>
<dbReference type="InterPro" id="IPR035914">
    <property type="entry name" value="Sperma_CUB_dom_sf"/>
</dbReference>
<evidence type="ECO:0000313" key="3">
    <source>
        <dbReference type="EMBL" id="PIC31059.1"/>
    </source>
</evidence>
<dbReference type="Gene3D" id="3.40.50.410">
    <property type="entry name" value="von Willebrand factor, type A domain"/>
    <property type="match status" value="1"/>
</dbReference>
<dbReference type="InterPro" id="IPR002035">
    <property type="entry name" value="VWF_A"/>
</dbReference>
<dbReference type="SUPFAM" id="SSF49854">
    <property type="entry name" value="Spermadhesin, CUB domain"/>
    <property type="match status" value="1"/>
</dbReference>
<dbReference type="PANTHER" id="PTHR21690:SF2">
    <property type="entry name" value="CUB DOMAIN-CONTAINING PROTEIN-RELATED"/>
    <property type="match status" value="1"/>
</dbReference>
<dbReference type="Gene3D" id="2.60.120.290">
    <property type="entry name" value="Spermadhesin, CUB domain"/>
    <property type="match status" value="1"/>
</dbReference>
<keyword evidence="4" id="KW-1185">Reference proteome</keyword>
<protein>
    <recommendedName>
        <fullName evidence="2">VWFA domain-containing protein</fullName>
    </recommendedName>
</protein>
<dbReference type="EMBL" id="PDUG01000005">
    <property type="protein sequence ID" value="PIC31059.1"/>
    <property type="molecule type" value="Genomic_DNA"/>
</dbReference>